<gene>
    <name evidence="2" type="ORF">C8D98_0487</name>
</gene>
<dbReference type="OrthoDB" id="9790409at2"/>
<protein>
    <submittedName>
        <fullName evidence="2">Uncharacterized protein</fullName>
    </submittedName>
</protein>
<dbReference type="EMBL" id="SMGG01000003">
    <property type="protein sequence ID" value="TCK61979.1"/>
    <property type="molecule type" value="Genomic_DNA"/>
</dbReference>
<sequence>MSFIIGFFFGFLLQRSGFGHSRKIRAQFAFSDNSMLKFMLSALVSGLIAVSAFKSAGMLSPSSMPDTYPAGNLLGGSLLGIGMAIAGVCPGTLITGTGQGNIDYLIPGWLGFISGGILFGYFFNPYFLQLSAMGFSKGLTLTDITGINHWVFTLTITAGVSYTFIFMRRRKL</sequence>
<organism evidence="2 3">
    <name type="scientific">Seleniivibrio woodruffii</name>
    <dbReference type="NCBI Taxonomy" id="1078050"/>
    <lineage>
        <taxon>Bacteria</taxon>
        <taxon>Pseudomonadati</taxon>
        <taxon>Deferribacterota</taxon>
        <taxon>Deferribacteres</taxon>
        <taxon>Deferribacterales</taxon>
        <taxon>Geovibrionaceae</taxon>
        <taxon>Seleniivibrio</taxon>
    </lineage>
</organism>
<keyword evidence="1" id="KW-0812">Transmembrane</keyword>
<evidence type="ECO:0000313" key="3">
    <source>
        <dbReference type="Proteomes" id="UP000294614"/>
    </source>
</evidence>
<dbReference type="Pfam" id="PF04143">
    <property type="entry name" value="Sulf_transp"/>
    <property type="match status" value="1"/>
</dbReference>
<comment type="caution">
    <text evidence="2">The sequence shown here is derived from an EMBL/GenBank/DDBJ whole genome shotgun (WGS) entry which is preliminary data.</text>
</comment>
<keyword evidence="1" id="KW-1133">Transmembrane helix</keyword>
<dbReference type="Proteomes" id="UP000294614">
    <property type="component" value="Unassembled WGS sequence"/>
</dbReference>
<dbReference type="InterPro" id="IPR007272">
    <property type="entry name" value="Sulf_transp_TsuA/YedE"/>
</dbReference>
<feature type="transmembrane region" description="Helical" evidence="1">
    <location>
        <begin position="35"/>
        <end position="53"/>
    </location>
</feature>
<reference evidence="2 3" key="1">
    <citation type="submission" date="2019-03" db="EMBL/GenBank/DDBJ databases">
        <title>Genomic Encyclopedia of Type Strains, Phase IV (KMG-IV): sequencing the most valuable type-strain genomes for metagenomic binning, comparative biology and taxonomic classification.</title>
        <authorList>
            <person name="Goeker M."/>
        </authorList>
    </citation>
    <scope>NUCLEOTIDE SEQUENCE [LARGE SCALE GENOMIC DNA]</scope>
    <source>
        <strain evidence="2 3">DSM 24984</strain>
    </source>
</reference>
<name>A0A4R1KFA0_9BACT</name>
<evidence type="ECO:0000313" key="2">
    <source>
        <dbReference type="EMBL" id="TCK61979.1"/>
    </source>
</evidence>
<keyword evidence="1" id="KW-0472">Membrane</keyword>
<accession>A0A4R1KFA0</accession>
<dbReference type="AlphaFoldDB" id="A0A4R1KFA0"/>
<dbReference type="RefSeq" id="WP_132871684.1">
    <property type="nucleotide sequence ID" value="NZ_JAJUHT010000002.1"/>
</dbReference>
<keyword evidence="3" id="KW-1185">Reference proteome</keyword>
<feature type="transmembrane region" description="Helical" evidence="1">
    <location>
        <begin position="73"/>
        <end position="94"/>
    </location>
</feature>
<feature type="transmembrane region" description="Helical" evidence="1">
    <location>
        <begin position="147"/>
        <end position="167"/>
    </location>
</feature>
<evidence type="ECO:0000256" key="1">
    <source>
        <dbReference type="SAM" id="Phobius"/>
    </source>
</evidence>
<feature type="transmembrane region" description="Helical" evidence="1">
    <location>
        <begin position="106"/>
        <end position="127"/>
    </location>
</feature>
<proteinExistence type="predicted"/>